<dbReference type="RefSeq" id="WP_288183374.1">
    <property type="nucleotide sequence ID" value="NZ_LT608335.1"/>
</dbReference>
<gene>
    <name evidence="2" type="ORF">KL86SPO_20377</name>
</gene>
<keyword evidence="1" id="KW-0732">Signal</keyword>
<evidence type="ECO:0000256" key="1">
    <source>
        <dbReference type="SAM" id="SignalP"/>
    </source>
</evidence>
<evidence type="ECO:0000313" key="2">
    <source>
        <dbReference type="EMBL" id="SCM79057.1"/>
    </source>
</evidence>
<accession>A0A212LNG0</accession>
<sequence length="145" mass="16127">MFWKNKLCLLLCLLIAGLSLLPASASASSNDLTKVTVAVKIEKPDYFWQYPFLGKQLTGITITSFGKTFSIPAMTDTDTLEISVPRGYHARLNIQLQHDETILQTLSYVSKRRVSPNNANFNIVLKAPEPQSISFSSADFESSRP</sequence>
<reference evidence="2" key="1">
    <citation type="submission" date="2016-08" db="EMBL/GenBank/DDBJ databases">
        <authorList>
            <person name="Seilhamer J.J."/>
        </authorList>
    </citation>
    <scope>NUCLEOTIDE SEQUENCE</scope>
    <source>
        <strain evidence="2">86</strain>
    </source>
</reference>
<proteinExistence type="predicted"/>
<feature type="chain" id="PRO_5012307158" evidence="1">
    <location>
        <begin position="28"/>
        <end position="145"/>
    </location>
</feature>
<dbReference type="AlphaFoldDB" id="A0A212LNG0"/>
<dbReference type="EMBL" id="FMJE01000002">
    <property type="protein sequence ID" value="SCM79057.1"/>
    <property type="molecule type" value="Genomic_DNA"/>
</dbReference>
<organism evidence="2">
    <name type="scientific">uncultured Sporomusa sp</name>
    <dbReference type="NCBI Taxonomy" id="307249"/>
    <lineage>
        <taxon>Bacteria</taxon>
        <taxon>Bacillati</taxon>
        <taxon>Bacillota</taxon>
        <taxon>Negativicutes</taxon>
        <taxon>Selenomonadales</taxon>
        <taxon>Sporomusaceae</taxon>
        <taxon>Sporomusa</taxon>
        <taxon>environmental samples</taxon>
    </lineage>
</organism>
<feature type="signal peptide" evidence="1">
    <location>
        <begin position="1"/>
        <end position="27"/>
    </location>
</feature>
<protein>
    <submittedName>
        <fullName evidence="2">Uncharacterized protein</fullName>
    </submittedName>
</protein>
<name>A0A212LNG0_9FIRM</name>